<gene>
    <name evidence="2" type="ORF">GRX66_16515</name>
</gene>
<feature type="transmembrane region" description="Helical" evidence="1">
    <location>
        <begin position="39"/>
        <end position="62"/>
    </location>
</feature>
<accession>A0A6B0SRA5</accession>
<dbReference type="OrthoDB" id="253358at2157"/>
<evidence type="ECO:0000256" key="1">
    <source>
        <dbReference type="SAM" id="Phobius"/>
    </source>
</evidence>
<proteinExistence type="predicted"/>
<comment type="caution">
    <text evidence="2">The sequence shown here is derived from an EMBL/GenBank/DDBJ whole genome shotgun (WGS) entry which is preliminary data.</text>
</comment>
<dbReference type="Proteomes" id="UP000471521">
    <property type="component" value="Unassembled WGS sequence"/>
</dbReference>
<name>A0A6B0SRA5_9EURY</name>
<keyword evidence="1" id="KW-1133">Transmembrane helix</keyword>
<reference evidence="2 3" key="1">
    <citation type="submission" date="2019-12" db="EMBL/GenBank/DDBJ databases">
        <title>Isolation and characterization of three novel carbon monoxide-oxidizing members of Halobacteria from salione crusts and soils.</title>
        <authorList>
            <person name="Myers M.R."/>
            <person name="King G.M."/>
        </authorList>
    </citation>
    <scope>NUCLEOTIDE SEQUENCE [LARGE SCALE GENOMIC DNA]</scope>
    <source>
        <strain evidence="2 3">PCN9</strain>
    </source>
</reference>
<sequence length="142" mass="14470">MNDRQRSALLGLLVGVTHTFVRLFAPTSGATAIDANLTLVLLESVLTTGLLLAVVPGLALYGAHRLSVSRSDPVRLAAVVAAGTGVAVLLTYPLLTAASAGAPFLEALRIRFVGPYLVNALSPAVHSGVAALAGFLLAARTS</sequence>
<evidence type="ECO:0000313" key="3">
    <source>
        <dbReference type="Proteomes" id="UP000471521"/>
    </source>
</evidence>
<keyword evidence="1" id="KW-0472">Membrane</keyword>
<keyword evidence="1" id="KW-0812">Transmembrane</keyword>
<evidence type="ECO:0000313" key="2">
    <source>
        <dbReference type="EMBL" id="MXR22113.1"/>
    </source>
</evidence>
<feature type="transmembrane region" description="Helical" evidence="1">
    <location>
        <begin position="115"/>
        <end position="139"/>
    </location>
</feature>
<dbReference type="RefSeq" id="WP_159527500.1">
    <property type="nucleotide sequence ID" value="NZ_WUUU01000203.1"/>
</dbReference>
<dbReference type="EMBL" id="WUUU01000203">
    <property type="protein sequence ID" value="MXR22113.1"/>
    <property type="molecule type" value="Genomic_DNA"/>
</dbReference>
<organism evidence="2 3">
    <name type="scientific">Halobacterium bonnevillei</name>
    <dbReference type="NCBI Taxonomy" id="2692200"/>
    <lineage>
        <taxon>Archaea</taxon>
        <taxon>Methanobacteriati</taxon>
        <taxon>Methanobacteriota</taxon>
        <taxon>Stenosarchaea group</taxon>
        <taxon>Halobacteria</taxon>
        <taxon>Halobacteriales</taxon>
        <taxon>Halobacteriaceae</taxon>
        <taxon>Halobacterium</taxon>
    </lineage>
</organism>
<protein>
    <submittedName>
        <fullName evidence="2">Uncharacterized protein</fullName>
    </submittedName>
</protein>
<feature type="transmembrane region" description="Helical" evidence="1">
    <location>
        <begin position="74"/>
        <end position="95"/>
    </location>
</feature>
<keyword evidence="3" id="KW-1185">Reference proteome</keyword>
<dbReference type="AlphaFoldDB" id="A0A6B0SRA5"/>